<dbReference type="InterPro" id="IPR013320">
    <property type="entry name" value="ConA-like_dom_sf"/>
</dbReference>
<sequence length="204" mass="23868">LLLSLLCCEFAFGVDPTVGFEKQQVSWKIQKPYDLQVSDRYNFSDGVHKLWVYTRDKPHNPHSPTKPRTELRFRQPQYSQGIWQFEGDFYVPSGTTGVCIMQIHGGRNSATALQIRVDGPGDLIRTGADLEHATFATHIYDKWIHLNVIHDVDHEMLSIYLDGELKHWEVNETYEEHYFKCGVYTQNNASEYMESRWKNINIWK</sequence>
<dbReference type="HOGENOM" id="CLU_078650_0_0_1"/>
<dbReference type="PANTHER" id="PTHR33681:SF4">
    <property type="entry name" value="OS12G0171100 PROTEIN"/>
    <property type="match status" value="1"/>
</dbReference>
<dbReference type="KEGG" id="smo:SELMODRAFT_5312"/>
<feature type="chain" id="PRO_5003123431" description="Alginate lyase 2 domain-containing protein" evidence="1">
    <location>
        <begin position="20"/>
        <end position="204"/>
    </location>
</feature>
<evidence type="ECO:0000256" key="1">
    <source>
        <dbReference type="SAM" id="SignalP"/>
    </source>
</evidence>
<keyword evidence="1" id="KW-0732">Signal</keyword>
<evidence type="ECO:0000313" key="3">
    <source>
        <dbReference type="EMBL" id="EFJ06452.1"/>
    </source>
</evidence>
<protein>
    <recommendedName>
        <fullName evidence="2">Alginate lyase 2 domain-containing protein</fullName>
    </recommendedName>
</protein>
<dbReference type="Pfam" id="PF08787">
    <property type="entry name" value="Alginate_lyase2"/>
    <property type="match status" value="1"/>
</dbReference>
<proteinExistence type="predicted"/>
<evidence type="ECO:0000313" key="4">
    <source>
        <dbReference type="Proteomes" id="UP000001514"/>
    </source>
</evidence>
<feature type="signal peptide" evidence="1">
    <location>
        <begin position="1"/>
        <end position="19"/>
    </location>
</feature>
<dbReference type="eggNOG" id="ENOG502QTBJ">
    <property type="taxonomic scope" value="Eukaryota"/>
</dbReference>
<organism evidence="4">
    <name type="scientific">Selaginella moellendorffii</name>
    <name type="common">Spikemoss</name>
    <dbReference type="NCBI Taxonomy" id="88036"/>
    <lineage>
        <taxon>Eukaryota</taxon>
        <taxon>Viridiplantae</taxon>
        <taxon>Streptophyta</taxon>
        <taxon>Embryophyta</taxon>
        <taxon>Tracheophyta</taxon>
        <taxon>Lycopodiopsida</taxon>
        <taxon>Selaginellales</taxon>
        <taxon>Selaginellaceae</taxon>
        <taxon>Selaginella</taxon>
    </lineage>
</organism>
<accession>D8TA77</accession>
<dbReference type="SUPFAM" id="SSF49899">
    <property type="entry name" value="Concanavalin A-like lectins/glucanases"/>
    <property type="match status" value="1"/>
</dbReference>
<dbReference type="PANTHER" id="PTHR33681">
    <property type="entry name" value="BINDING PROTEIN, PUTATIVE, EXPRESSED-RELATED"/>
    <property type="match status" value="1"/>
</dbReference>
<keyword evidence="4" id="KW-1185">Reference proteome</keyword>
<dbReference type="InParanoid" id="D8TA77"/>
<reference evidence="3 4" key="1">
    <citation type="journal article" date="2011" name="Science">
        <title>The Selaginella genome identifies genetic changes associated with the evolution of vascular plants.</title>
        <authorList>
            <person name="Banks J.A."/>
            <person name="Nishiyama T."/>
            <person name="Hasebe M."/>
            <person name="Bowman J.L."/>
            <person name="Gribskov M."/>
            <person name="dePamphilis C."/>
            <person name="Albert V.A."/>
            <person name="Aono N."/>
            <person name="Aoyama T."/>
            <person name="Ambrose B.A."/>
            <person name="Ashton N.W."/>
            <person name="Axtell M.J."/>
            <person name="Barker E."/>
            <person name="Barker M.S."/>
            <person name="Bennetzen J.L."/>
            <person name="Bonawitz N.D."/>
            <person name="Chapple C."/>
            <person name="Cheng C."/>
            <person name="Correa L.G."/>
            <person name="Dacre M."/>
            <person name="DeBarry J."/>
            <person name="Dreyer I."/>
            <person name="Elias M."/>
            <person name="Engstrom E.M."/>
            <person name="Estelle M."/>
            <person name="Feng L."/>
            <person name="Finet C."/>
            <person name="Floyd S.K."/>
            <person name="Frommer W.B."/>
            <person name="Fujita T."/>
            <person name="Gramzow L."/>
            <person name="Gutensohn M."/>
            <person name="Harholt J."/>
            <person name="Hattori M."/>
            <person name="Heyl A."/>
            <person name="Hirai T."/>
            <person name="Hiwatashi Y."/>
            <person name="Ishikawa M."/>
            <person name="Iwata M."/>
            <person name="Karol K.G."/>
            <person name="Koehler B."/>
            <person name="Kolukisaoglu U."/>
            <person name="Kubo M."/>
            <person name="Kurata T."/>
            <person name="Lalonde S."/>
            <person name="Li K."/>
            <person name="Li Y."/>
            <person name="Litt A."/>
            <person name="Lyons E."/>
            <person name="Manning G."/>
            <person name="Maruyama T."/>
            <person name="Michael T.P."/>
            <person name="Mikami K."/>
            <person name="Miyazaki S."/>
            <person name="Morinaga S."/>
            <person name="Murata T."/>
            <person name="Mueller-Roeber B."/>
            <person name="Nelson D.R."/>
            <person name="Obara M."/>
            <person name="Oguri Y."/>
            <person name="Olmstead R.G."/>
            <person name="Onodera N."/>
            <person name="Petersen B.L."/>
            <person name="Pils B."/>
            <person name="Prigge M."/>
            <person name="Rensing S.A."/>
            <person name="Riano-Pachon D.M."/>
            <person name="Roberts A.W."/>
            <person name="Sato Y."/>
            <person name="Scheller H.V."/>
            <person name="Schulz B."/>
            <person name="Schulz C."/>
            <person name="Shakirov E.V."/>
            <person name="Shibagaki N."/>
            <person name="Shinohara N."/>
            <person name="Shippen D.E."/>
            <person name="Soerensen I."/>
            <person name="Sotooka R."/>
            <person name="Sugimoto N."/>
            <person name="Sugita M."/>
            <person name="Sumikawa N."/>
            <person name="Tanurdzic M."/>
            <person name="Theissen G."/>
            <person name="Ulvskov P."/>
            <person name="Wakazuki S."/>
            <person name="Weng J.K."/>
            <person name="Willats W.W."/>
            <person name="Wipf D."/>
            <person name="Wolf P.G."/>
            <person name="Yang L."/>
            <person name="Zimmer A.D."/>
            <person name="Zhu Q."/>
            <person name="Mitros T."/>
            <person name="Hellsten U."/>
            <person name="Loque D."/>
            <person name="Otillar R."/>
            <person name="Salamov A."/>
            <person name="Schmutz J."/>
            <person name="Shapiro H."/>
            <person name="Lindquist E."/>
            <person name="Lucas S."/>
            <person name="Rokhsar D."/>
            <person name="Grigoriev I.V."/>
        </authorList>
    </citation>
    <scope>NUCLEOTIDE SEQUENCE [LARGE SCALE GENOMIC DNA]</scope>
</reference>
<dbReference type="EMBL" id="GL377701">
    <property type="protein sequence ID" value="EFJ06452.1"/>
    <property type="molecule type" value="Genomic_DNA"/>
</dbReference>
<evidence type="ECO:0000259" key="2">
    <source>
        <dbReference type="Pfam" id="PF08787"/>
    </source>
</evidence>
<dbReference type="AlphaFoldDB" id="D8TA77"/>
<gene>
    <name evidence="3" type="ORF">SELMODRAFT_5312</name>
</gene>
<dbReference type="Proteomes" id="UP000001514">
    <property type="component" value="Unassembled WGS sequence"/>
</dbReference>
<dbReference type="Gene3D" id="2.60.120.200">
    <property type="match status" value="1"/>
</dbReference>
<name>D8TA77_SELML</name>
<feature type="domain" description="Alginate lyase 2" evidence="2">
    <location>
        <begin position="26"/>
        <end position="202"/>
    </location>
</feature>
<feature type="non-terminal residue" evidence="3">
    <location>
        <position position="204"/>
    </location>
</feature>
<dbReference type="InterPro" id="IPR014895">
    <property type="entry name" value="Alginate_lyase_2"/>
</dbReference>
<dbReference type="OMA" id="NVIHEVA"/>
<feature type="non-terminal residue" evidence="3">
    <location>
        <position position="1"/>
    </location>
</feature>